<gene>
    <name evidence="3" type="ORF">DXD79_08635</name>
    <name evidence="2" type="ORF">GNE07_06345</name>
</gene>
<dbReference type="Proteomes" id="UP000434223">
    <property type="component" value="Unassembled WGS sequence"/>
</dbReference>
<comment type="caution">
    <text evidence="3">The sequence shown here is derived from an EMBL/GenBank/DDBJ whole genome shotgun (WGS) entry which is preliminary data.</text>
</comment>
<evidence type="ECO:0000313" key="2">
    <source>
        <dbReference type="EMBL" id="MUB62682.1"/>
    </source>
</evidence>
<dbReference type="Pfam" id="PF13936">
    <property type="entry name" value="HTH_38"/>
    <property type="match status" value="1"/>
</dbReference>
<organism evidence="3 4">
    <name type="scientific">Hungatella hathewayi</name>
    <dbReference type="NCBI Taxonomy" id="154046"/>
    <lineage>
        <taxon>Bacteria</taxon>
        <taxon>Bacillati</taxon>
        <taxon>Bacillota</taxon>
        <taxon>Clostridia</taxon>
        <taxon>Lachnospirales</taxon>
        <taxon>Lachnospiraceae</taxon>
        <taxon>Hungatella</taxon>
    </lineage>
</organism>
<dbReference type="InterPro" id="IPR025246">
    <property type="entry name" value="IS30-like_HTH"/>
</dbReference>
<reference evidence="2 5" key="2">
    <citation type="submission" date="2019-09" db="EMBL/GenBank/DDBJ databases">
        <title>Draft genome sequencing of Hungatella hathewayi 123Y-2.</title>
        <authorList>
            <person name="Lv Q."/>
            <person name="Li S."/>
        </authorList>
    </citation>
    <scope>NUCLEOTIDE SEQUENCE [LARGE SCALE GENOMIC DNA]</scope>
    <source>
        <strain evidence="2 5">123Y-2</strain>
    </source>
</reference>
<dbReference type="EMBL" id="QSON01000003">
    <property type="protein sequence ID" value="RGJ06058.1"/>
    <property type="molecule type" value="Genomic_DNA"/>
</dbReference>
<accession>A0A374PBZ0</accession>
<name>A0A374PBZ0_9FIRM</name>
<feature type="domain" description="Transposase IS30-like HTH" evidence="1">
    <location>
        <begin position="4"/>
        <end position="43"/>
    </location>
</feature>
<dbReference type="OrthoDB" id="9776104at2"/>
<evidence type="ECO:0000259" key="1">
    <source>
        <dbReference type="Pfam" id="PF13936"/>
    </source>
</evidence>
<reference evidence="3 4" key="1">
    <citation type="submission" date="2018-08" db="EMBL/GenBank/DDBJ databases">
        <title>A genome reference for cultivated species of the human gut microbiota.</title>
        <authorList>
            <person name="Zou Y."/>
            <person name="Xue W."/>
            <person name="Luo G."/>
        </authorList>
    </citation>
    <scope>NUCLEOTIDE SEQUENCE [LARGE SCALE GENOMIC DNA]</scope>
    <source>
        <strain evidence="3 4">TM09-12</strain>
    </source>
</reference>
<evidence type="ECO:0000313" key="4">
    <source>
        <dbReference type="Proteomes" id="UP000263014"/>
    </source>
</evidence>
<dbReference type="Proteomes" id="UP000263014">
    <property type="component" value="Unassembled WGS sequence"/>
</dbReference>
<dbReference type="AlphaFoldDB" id="A0A374PBZ0"/>
<proteinExistence type="predicted"/>
<sequence length="111" mass="12332">MKKTHLSLEDRFTISQMLSQQSSFKQIADALNKNCSSISREIRNHLQLDAPADTDAPIMPALQTLSVFLCTQSFPTSRTHLPIQGYQEFLADADSTLSFRFPSPAPGESSE</sequence>
<dbReference type="EMBL" id="WNME01000003">
    <property type="protein sequence ID" value="MUB62682.1"/>
    <property type="molecule type" value="Genomic_DNA"/>
</dbReference>
<protein>
    <submittedName>
        <fullName evidence="3">Helix-turn-helix domain-containing protein</fullName>
    </submittedName>
</protein>
<evidence type="ECO:0000313" key="5">
    <source>
        <dbReference type="Proteomes" id="UP000434223"/>
    </source>
</evidence>
<evidence type="ECO:0000313" key="3">
    <source>
        <dbReference type="EMBL" id="RGJ06058.1"/>
    </source>
</evidence>